<dbReference type="PANTHER" id="PTHR11439">
    <property type="entry name" value="GAG-POL-RELATED RETROTRANSPOSON"/>
    <property type="match status" value="1"/>
</dbReference>
<dbReference type="Proteomes" id="UP001151760">
    <property type="component" value="Unassembled WGS sequence"/>
</dbReference>
<comment type="caution">
    <text evidence="3">The sequence shown here is derived from an EMBL/GenBank/DDBJ whole genome shotgun (WGS) entry which is preliminary data.</text>
</comment>
<name>A0ABQ4WQA3_9ASTR</name>
<sequence length="789" mass="88945">MVKCKHDRTKKCQRGYENCFPAWFVERRRVRVSTEGFIEADHPLYVYKLKKALYGLKQAPRAWYDELSKFLLQNSFSKGTIDPTLFIRCFDDDILVVQVYVDDIIFVNQSPCGIFINQSNYVLEILKKYGMETCDPVGTPIEIKDKLDLGSANQKHLKEVQRIFCYLWRTVNMGLWYTRDSNFELTGFSDADYAGCRDTFKSTSGGTQFLGKKLVSWSSKKQDYTSLPTAKAEYIPIYCDSKSAIAISCNPVQHSRTKYIAVRYHFIKEHVEKGMIELYFVKTDYQLANLFTKSFQVDRFNYLVRHLDTVIADSEDSTVTYTEVSSPFEDGSDIGSPGVDGPPIMPEDPYAYIMVAYQVPPLPDYIPGPEVPPSPNYILGPEEPQSPSLLDFIPEPMYPEYIPQEDEILPAEEQPLLAAASPTADPPGYVPESDPEEEPEEDDEDPEEDPSDYPTDRDDDDDEDEDEDKEVEEEHPAPADSVPPVHRMTARISIRDEPSISLPPMEEVERLLALTTPPPSPLTPLSSPLPHIPSPPFPASHCSPIRLLGLSACYDPLLSSDHRTDRPEITLPPRKRLGIDLGPRYELGESSAAAATRPIGGRRTDYGFVGTMDTEIRRRRAEEVGYGIRDVWVTELTAVQEQDTQDIYAVIEDTQDRQTQIYQSVGTLVDDSQYHYETARLLDQEALVSREAWGCSIEVSYMTRSEILALRSVVMGQQAVISQLQAADRKSQVVTLEMLQADYQRQVQLTKALELLKGLQTQMAEFQRQLGPAKGPAQPDAPGEAGSSS</sequence>
<dbReference type="CDD" id="cd09272">
    <property type="entry name" value="RNase_HI_RT_Ty1"/>
    <property type="match status" value="1"/>
</dbReference>
<feature type="compositionally biased region" description="Acidic residues" evidence="1">
    <location>
        <begin position="433"/>
        <end position="471"/>
    </location>
</feature>
<dbReference type="InterPro" id="IPR013103">
    <property type="entry name" value="RVT_2"/>
</dbReference>
<gene>
    <name evidence="3" type="ORF">Tco_0628438</name>
</gene>
<feature type="region of interest" description="Disordered" evidence="1">
    <location>
        <begin position="373"/>
        <end position="394"/>
    </location>
</feature>
<evidence type="ECO:0000313" key="4">
    <source>
        <dbReference type="Proteomes" id="UP001151760"/>
    </source>
</evidence>
<dbReference type="PANTHER" id="PTHR11439:SF495">
    <property type="entry name" value="REVERSE TRANSCRIPTASE, RNA-DEPENDENT DNA POLYMERASE-RELATED"/>
    <property type="match status" value="1"/>
</dbReference>
<feature type="region of interest" description="Disordered" evidence="1">
    <location>
        <begin position="419"/>
        <end position="486"/>
    </location>
</feature>
<reference evidence="3" key="1">
    <citation type="journal article" date="2022" name="Int. J. Mol. Sci.">
        <title>Draft Genome of Tanacetum Coccineum: Genomic Comparison of Closely Related Tanacetum-Family Plants.</title>
        <authorList>
            <person name="Yamashiro T."/>
            <person name="Shiraishi A."/>
            <person name="Nakayama K."/>
            <person name="Satake H."/>
        </authorList>
    </citation>
    <scope>NUCLEOTIDE SEQUENCE</scope>
</reference>
<dbReference type="SUPFAM" id="SSF56672">
    <property type="entry name" value="DNA/RNA polymerases"/>
    <property type="match status" value="1"/>
</dbReference>
<feature type="domain" description="Reverse transcriptase Ty1/copia-type" evidence="2">
    <location>
        <begin position="35"/>
        <end position="108"/>
    </location>
</feature>
<evidence type="ECO:0000259" key="2">
    <source>
        <dbReference type="Pfam" id="PF07727"/>
    </source>
</evidence>
<evidence type="ECO:0000256" key="1">
    <source>
        <dbReference type="SAM" id="MobiDB-lite"/>
    </source>
</evidence>
<dbReference type="Pfam" id="PF07727">
    <property type="entry name" value="RVT_2"/>
    <property type="match status" value="1"/>
</dbReference>
<dbReference type="EMBL" id="BQNB010008844">
    <property type="protein sequence ID" value="GJS55076.1"/>
    <property type="molecule type" value="Genomic_DNA"/>
</dbReference>
<accession>A0ABQ4WQA3</accession>
<reference evidence="3" key="2">
    <citation type="submission" date="2022-01" db="EMBL/GenBank/DDBJ databases">
        <authorList>
            <person name="Yamashiro T."/>
            <person name="Shiraishi A."/>
            <person name="Satake H."/>
            <person name="Nakayama K."/>
        </authorList>
    </citation>
    <scope>NUCLEOTIDE SEQUENCE</scope>
</reference>
<feature type="region of interest" description="Disordered" evidence="1">
    <location>
        <begin position="769"/>
        <end position="789"/>
    </location>
</feature>
<evidence type="ECO:0000313" key="3">
    <source>
        <dbReference type="EMBL" id="GJS55076.1"/>
    </source>
</evidence>
<protein>
    <submittedName>
        <fullName evidence="3">Retrovirus-related pol polyprotein from transposon TNT 1-94</fullName>
    </submittedName>
</protein>
<dbReference type="InterPro" id="IPR043502">
    <property type="entry name" value="DNA/RNA_pol_sf"/>
</dbReference>
<keyword evidence="4" id="KW-1185">Reference proteome</keyword>
<organism evidence="3 4">
    <name type="scientific">Tanacetum coccineum</name>
    <dbReference type="NCBI Taxonomy" id="301880"/>
    <lineage>
        <taxon>Eukaryota</taxon>
        <taxon>Viridiplantae</taxon>
        <taxon>Streptophyta</taxon>
        <taxon>Embryophyta</taxon>
        <taxon>Tracheophyta</taxon>
        <taxon>Spermatophyta</taxon>
        <taxon>Magnoliopsida</taxon>
        <taxon>eudicotyledons</taxon>
        <taxon>Gunneridae</taxon>
        <taxon>Pentapetalae</taxon>
        <taxon>asterids</taxon>
        <taxon>campanulids</taxon>
        <taxon>Asterales</taxon>
        <taxon>Asteraceae</taxon>
        <taxon>Asteroideae</taxon>
        <taxon>Anthemideae</taxon>
        <taxon>Anthemidinae</taxon>
        <taxon>Tanacetum</taxon>
    </lineage>
</organism>
<proteinExistence type="predicted"/>